<feature type="compositionally biased region" description="Basic and acidic residues" evidence="7">
    <location>
        <begin position="685"/>
        <end position="709"/>
    </location>
</feature>
<feature type="compositionally biased region" description="Polar residues" evidence="7">
    <location>
        <begin position="767"/>
        <end position="777"/>
    </location>
</feature>
<keyword evidence="11" id="KW-1185">Reference proteome</keyword>
<dbReference type="InterPro" id="IPR019787">
    <property type="entry name" value="Znf_PHD-finger"/>
</dbReference>
<dbReference type="GO" id="GO:0008270">
    <property type="term" value="F:zinc ion binding"/>
    <property type="evidence" value="ECO:0007669"/>
    <property type="project" value="UniProtKB-KW"/>
</dbReference>
<dbReference type="InterPro" id="IPR000182">
    <property type="entry name" value="GNAT_dom"/>
</dbReference>
<name>A0A1Y1HPX9_KLENI</name>
<proteinExistence type="predicted"/>
<feature type="compositionally biased region" description="Polar residues" evidence="7">
    <location>
        <begin position="910"/>
        <end position="929"/>
    </location>
</feature>
<dbReference type="SMART" id="SM00249">
    <property type="entry name" value="PHD"/>
    <property type="match status" value="2"/>
</dbReference>
<dbReference type="Pfam" id="PF04640">
    <property type="entry name" value="PLATZ"/>
    <property type="match status" value="1"/>
</dbReference>
<dbReference type="OrthoDB" id="1903104at2759"/>
<dbReference type="Pfam" id="PF16135">
    <property type="entry name" value="TDBD"/>
    <property type="match status" value="1"/>
</dbReference>
<dbReference type="GO" id="GO:0006357">
    <property type="term" value="P:regulation of transcription by RNA polymerase II"/>
    <property type="evidence" value="ECO:0000318"/>
    <property type="project" value="GO_Central"/>
</dbReference>
<feature type="region of interest" description="Disordered" evidence="7">
    <location>
        <begin position="992"/>
        <end position="1013"/>
    </location>
</feature>
<dbReference type="STRING" id="105231.A0A1Y1HPX9"/>
<feature type="domain" description="N-acetyltransferase" evidence="9">
    <location>
        <begin position="1516"/>
        <end position="1668"/>
    </location>
</feature>
<feature type="domain" description="PHD-type" evidence="8">
    <location>
        <begin position="545"/>
        <end position="590"/>
    </location>
</feature>
<evidence type="ECO:0000256" key="1">
    <source>
        <dbReference type="ARBA" id="ARBA00004123"/>
    </source>
</evidence>
<evidence type="ECO:0000313" key="10">
    <source>
        <dbReference type="EMBL" id="GAQ80680.1"/>
    </source>
</evidence>
<feature type="compositionally biased region" description="Polar residues" evidence="7">
    <location>
        <begin position="746"/>
        <end position="760"/>
    </location>
</feature>
<evidence type="ECO:0000256" key="3">
    <source>
        <dbReference type="ARBA" id="ARBA00022771"/>
    </source>
</evidence>
<feature type="compositionally biased region" description="Basic and acidic residues" evidence="7">
    <location>
        <begin position="938"/>
        <end position="972"/>
    </location>
</feature>
<keyword evidence="4" id="KW-0862">Zinc</keyword>
<feature type="compositionally biased region" description="Low complexity" evidence="7">
    <location>
        <begin position="1368"/>
        <end position="1381"/>
    </location>
</feature>
<dbReference type="InterPro" id="IPR001965">
    <property type="entry name" value="Znf_PHD"/>
</dbReference>
<dbReference type="InterPro" id="IPR016181">
    <property type="entry name" value="Acyl_CoA_acyltransferase"/>
</dbReference>
<dbReference type="InterPro" id="IPR042163">
    <property type="entry name" value="PHF12"/>
</dbReference>
<feature type="compositionally biased region" description="Low complexity" evidence="7">
    <location>
        <begin position="833"/>
        <end position="851"/>
    </location>
</feature>
<evidence type="ECO:0000256" key="6">
    <source>
        <dbReference type="PROSITE-ProRule" id="PRU00146"/>
    </source>
</evidence>
<accession>A0A1Y1HPX9</accession>
<dbReference type="EMBL" id="DF237008">
    <property type="protein sequence ID" value="GAQ80680.1"/>
    <property type="molecule type" value="Genomic_DNA"/>
</dbReference>
<dbReference type="PANTHER" id="PTHR46309:SF1">
    <property type="entry name" value="PHD FINGER PROTEIN 12"/>
    <property type="match status" value="1"/>
</dbReference>
<keyword evidence="2" id="KW-0479">Metal-binding</keyword>
<evidence type="ECO:0000259" key="8">
    <source>
        <dbReference type="PROSITE" id="PS50016"/>
    </source>
</evidence>
<sequence length="2186" mass="230550">MAVPYLVLRFDLKVSLAKELPYDSYASCYGFLWDSSFWKQRFVSAGRLPVYLPDSALRCGPRTAARSRLLGHFIQKTPEPCSCRCSMDTAGLVDASAAVANEDQAHALKELGAGVRFGAEADPGLPENISSFSLDGFSEDSSTVGSLSLPSSTLGIFDRSNAGKVSVGDRGQAVVDSDCWQFAQSLAAANGWLPHGSHTVVEVVQAAVSAESESKKAGVGVKHDKAEMSVRMEQEQADQMSSRAPRSWGVGASAGGGLESLEGSVSASKQELLEQAPEGAIPSDWIEQLRDSKFDDTPNGHGPSALQNAHDGKLPTRRPELSINVSGLSEMDAERALEDGSQASPHGTPSEVVKTRVRLVKKEVSEPSAAAAPLLDGTKRKKKRVEWPAPDVAGKKRRLSDGGGSGGSEEGLGASKKVVSLDRYKAFTKAPNMLMAKLVDEKALLEGTYVQYRGKQDEVLKEGHAFKNGILCRCCNVLKSLSEFERHAGSSIHRPSDRLFLENGMSLKELLNSSKAPAVESGHAVSKALASPESQLPEGYEDGNDDLCRVCGDGGELICCDACPATFHLSCMSLEDLPDGNWYCPSCRCSHCGASDFTPDGFDSRTVLLCDQCEREFHVDCLHKMGHPQLDSPPEGDWFCSSSCEAIAVMLKAILGRNMPLGGGYAWTILKDDGEGVANQGLLGGEEKGLSETERAKKGGGKKDDEKRQLALKSKGKAAELEKGYRIGAKREKLQAPTDPSPRPPSANQFLPHQPQSLSNGVKKLSTRPSGINSEISGQDGAIGPEGQPKRGRGRPPRKANGFDHGAAIGLERGPSADIIAGGTGLTSPVSELTTPGSTLTTPGSTLTTPGAELPTPGGGDRMAVLSNGEPVSLTRNGKRRGRPPSASGGSPQSPSRARSRIRKRKSKHPNQWTSGRHSDQHTQPSSGVNAHPGVTVHPHENGHSMEDKHPGTEGHSKMERHVGVNGHSGERKGYLPAETFLQGAPLVPFSKLTQLPGPPGGALPEHKPSTDPSLLAGITIKLRGDSPDGAHRPNGILLDIKPAAEPGLGHGATEPGAGAVFRTSIKLEGPPGAALGCVDGHSGGHVVFCSSIGADGVERGAYCGEPCGGCVGEGERCVGALKGGLARCAKPGGEPVTAVDMETTGGNCAGKDEKQFKDEAAAGGALFEAKEEANGSENEGGLLLEAGGVEEMRGEGAVAAEADAVMGRQEGSETEVGQGTEGSAVGRKDGEPCEAVPMAEDGPASASDLAAVARKVEAEESALPVVAAESLLEPKEEEVDTVRVKQEDSMGEGEERSLSAEGVSAEGVPATAPEETDPVKVLSRSVSEIRRLRSVHEIPEVHEDEGEFQDMFELLGLVNEAQDLEAQDPAAEDAPPAAEQGPEVKLEAARQEQQVEPSQGGNGQAALPPHMRAEAPPGETGGTFSLGMRRTPTWAQDLTLLDGTYAPGGENGSALAPPSEEHRAQGGAAMPGSLNRAHPLQSLVLAKGGARAAGGLAAGMRSAGVSNGVNRQGSMRTAAARRKKLGEALAVMQECFHPIQDNRTKEDLIPQMMYSKRTAYHDFGGFYTLIVEKSDEVISAAAIRIFGTKVAELPLVATKFSYRRQGMCRLLLTTLEQILFRLGVEKLVLPAVPDVHATWKGAFGFQDCSSESRKALSELEIMVFPGTCLLQKSVADAVSNHKQTAISALVGATLQSVVHDSGGAEKPNDGVALPYSTRWELSEWEDLARAAQPPRNEEEGAPGAEAKPAVPTLKRKRSGISSPVAGSSKGFRGLLTRDEREVGQQRFVSPGGAAPGVYDSKEAGVAVSRPLPASQAVLGSTSQAHLPPGHERNLSGGQRDFAGWEGVGGDIPSDLGMDGEDFDHLLANAEKWWAPEGGQKHTSKASPHVQRRALTSPKPSPLKRTKSASPFPGGAQPAPGAGGVPSGTTSARSSSSPRGKKPGRKPKTPEGDPPALSLGPSSPQRGAKKRQYLPPPEPGFPGPEAEGSSHGGRAFPSPKKRLASGNGDYPPGVTKETVRKEGPRTGPEWLEALLAVKFFQGCKNHNGEAGKSLPREKECNLFCTDCAGGALCMTCVEGHKEHRMVQIRRSSYNDCVRITDIQRLLDFWQVQVYTINGAKIVFLNERPHSNPNRGKTAAKSNVTACEICCRILVDNVRFCSVGCKLTCIKRGAAEDAALTLQPLLK</sequence>
<dbReference type="Gene3D" id="3.30.40.10">
    <property type="entry name" value="Zinc/RING finger domain, C3HC4 (zinc finger)"/>
    <property type="match status" value="2"/>
</dbReference>
<evidence type="ECO:0000256" key="4">
    <source>
        <dbReference type="ARBA" id="ARBA00022833"/>
    </source>
</evidence>
<feature type="region of interest" description="Disordered" evidence="7">
    <location>
        <begin position="1367"/>
        <end position="1426"/>
    </location>
</feature>
<dbReference type="CDD" id="cd04301">
    <property type="entry name" value="NAT_SF"/>
    <property type="match status" value="1"/>
</dbReference>
<dbReference type="Gene3D" id="3.40.630.30">
    <property type="match status" value="1"/>
</dbReference>
<evidence type="ECO:0000256" key="7">
    <source>
        <dbReference type="SAM" id="MobiDB-lite"/>
    </source>
</evidence>
<feature type="compositionally biased region" description="Basic and acidic residues" evidence="7">
    <location>
        <begin position="1281"/>
        <end position="1299"/>
    </location>
</feature>
<dbReference type="GO" id="GO:0005634">
    <property type="term" value="C:nucleus"/>
    <property type="evidence" value="ECO:0000318"/>
    <property type="project" value="GO_Central"/>
</dbReference>
<feature type="compositionally biased region" description="Basic residues" evidence="7">
    <location>
        <begin position="898"/>
        <end position="909"/>
    </location>
</feature>
<feature type="compositionally biased region" description="Low complexity" evidence="7">
    <location>
        <begin position="1927"/>
        <end position="1938"/>
    </location>
</feature>
<dbReference type="Pfam" id="PF00628">
    <property type="entry name" value="PHD"/>
    <property type="match status" value="1"/>
</dbReference>
<feature type="compositionally biased region" description="Low complexity" evidence="7">
    <location>
        <begin position="884"/>
        <end position="897"/>
    </location>
</feature>
<dbReference type="InterPro" id="IPR011011">
    <property type="entry name" value="Znf_FYVE_PHD"/>
</dbReference>
<evidence type="ECO:0000259" key="9">
    <source>
        <dbReference type="PROSITE" id="PS51186"/>
    </source>
</evidence>
<feature type="region of interest" description="Disordered" evidence="7">
    <location>
        <begin position="1208"/>
        <end position="1245"/>
    </location>
</feature>
<feature type="compositionally biased region" description="Gly residues" evidence="7">
    <location>
        <begin position="401"/>
        <end position="410"/>
    </location>
</feature>
<organism evidence="10 11">
    <name type="scientific">Klebsormidium nitens</name>
    <name type="common">Green alga</name>
    <name type="synonym">Ulothrix nitens</name>
    <dbReference type="NCBI Taxonomy" id="105231"/>
    <lineage>
        <taxon>Eukaryota</taxon>
        <taxon>Viridiplantae</taxon>
        <taxon>Streptophyta</taxon>
        <taxon>Klebsormidiophyceae</taxon>
        <taxon>Klebsormidiales</taxon>
        <taxon>Klebsormidiaceae</taxon>
        <taxon>Klebsormidium</taxon>
    </lineage>
</organism>
<feature type="region of interest" description="Disordered" evidence="7">
    <location>
        <begin position="1446"/>
        <end position="1471"/>
    </location>
</feature>
<feature type="region of interest" description="Disordered" evidence="7">
    <location>
        <begin position="233"/>
        <end position="269"/>
    </location>
</feature>
<dbReference type="InterPro" id="IPR013083">
    <property type="entry name" value="Znf_RING/FYVE/PHD"/>
</dbReference>
<feature type="region of interest" description="Disordered" evidence="7">
    <location>
        <begin position="680"/>
        <end position="972"/>
    </location>
</feature>
<dbReference type="CDD" id="cd15532">
    <property type="entry name" value="PHD2_CHD_II"/>
    <property type="match status" value="1"/>
</dbReference>
<feature type="compositionally biased region" description="Low complexity" evidence="7">
    <location>
        <begin position="1908"/>
        <end position="1920"/>
    </location>
</feature>
<evidence type="ECO:0000256" key="2">
    <source>
        <dbReference type="ARBA" id="ARBA00022723"/>
    </source>
</evidence>
<keyword evidence="5" id="KW-0539">Nucleus</keyword>
<protein>
    <submittedName>
        <fullName evidence="10">Uncharacterized protein</fullName>
    </submittedName>
</protein>
<feature type="region of interest" description="Disordered" evidence="7">
    <location>
        <begin position="1729"/>
        <end position="1771"/>
    </location>
</feature>
<dbReference type="Pfam" id="PF23209">
    <property type="entry name" value="IDM1_C"/>
    <property type="match status" value="1"/>
</dbReference>
<feature type="region of interest" description="Disordered" evidence="7">
    <location>
        <begin position="364"/>
        <end position="412"/>
    </location>
</feature>
<feature type="region of interest" description="Disordered" evidence="7">
    <location>
        <begin position="1877"/>
        <end position="2025"/>
    </location>
</feature>
<gene>
    <name evidence="10" type="ORF">KFL_000590330</name>
</gene>
<reference evidence="10 11" key="1">
    <citation type="journal article" date="2014" name="Nat. Commun.">
        <title>Klebsormidium flaccidum genome reveals primary factors for plant terrestrial adaptation.</title>
        <authorList>
            <person name="Hori K."/>
            <person name="Maruyama F."/>
            <person name="Fujisawa T."/>
            <person name="Togashi T."/>
            <person name="Yamamoto N."/>
            <person name="Seo M."/>
            <person name="Sato S."/>
            <person name="Yamada T."/>
            <person name="Mori H."/>
            <person name="Tajima N."/>
            <person name="Moriyama T."/>
            <person name="Ikeuchi M."/>
            <person name="Watanabe M."/>
            <person name="Wada H."/>
            <person name="Kobayashi K."/>
            <person name="Saito M."/>
            <person name="Masuda T."/>
            <person name="Sasaki-Sekimoto Y."/>
            <person name="Mashiguchi K."/>
            <person name="Awai K."/>
            <person name="Shimojima M."/>
            <person name="Masuda S."/>
            <person name="Iwai M."/>
            <person name="Nobusawa T."/>
            <person name="Narise T."/>
            <person name="Kondo S."/>
            <person name="Saito H."/>
            <person name="Sato R."/>
            <person name="Murakawa M."/>
            <person name="Ihara Y."/>
            <person name="Oshima-Yamada Y."/>
            <person name="Ohtaka K."/>
            <person name="Satoh M."/>
            <person name="Sonobe K."/>
            <person name="Ishii M."/>
            <person name="Ohtani R."/>
            <person name="Kanamori-Sato M."/>
            <person name="Honoki R."/>
            <person name="Miyazaki D."/>
            <person name="Mochizuki H."/>
            <person name="Umetsu J."/>
            <person name="Higashi K."/>
            <person name="Shibata D."/>
            <person name="Kamiya Y."/>
            <person name="Sato N."/>
            <person name="Nakamura Y."/>
            <person name="Tabata S."/>
            <person name="Ida S."/>
            <person name="Kurokawa K."/>
            <person name="Ohta H."/>
        </authorList>
    </citation>
    <scope>NUCLEOTIDE SEQUENCE [LARGE SCALE GENOMIC DNA]</scope>
    <source>
        <strain evidence="10 11">NIES-2285</strain>
    </source>
</reference>
<dbReference type="SUPFAM" id="SSF55729">
    <property type="entry name" value="Acyl-CoA N-acyltransferases (Nat)"/>
    <property type="match status" value="1"/>
</dbReference>
<feature type="region of interest" description="Disordered" evidence="7">
    <location>
        <begin position="291"/>
        <end position="318"/>
    </location>
</feature>
<dbReference type="Proteomes" id="UP000054558">
    <property type="component" value="Unassembled WGS sequence"/>
</dbReference>
<feature type="region of interest" description="Disordered" evidence="7">
    <location>
        <begin position="1821"/>
        <end position="1840"/>
    </location>
</feature>
<dbReference type="PROSITE" id="PS50016">
    <property type="entry name" value="ZF_PHD_2"/>
    <property type="match status" value="1"/>
</dbReference>
<dbReference type="InterPro" id="IPR032308">
    <property type="entry name" value="TDBD"/>
</dbReference>
<feature type="region of interest" description="Disordered" evidence="7">
    <location>
        <begin position="1278"/>
        <end position="1322"/>
    </location>
</feature>
<feature type="compositionally biased region" description="Low complexity" evidence="7">
    <location>
        <begin position="259"/>
        <end position="268"/>
    </location>
</feature>
<dbReference type="PROSITE" id="PS51186">
    <property type="entry name" value="GNAT"/>
    <property type="match status" value="1"/>
</dbReference>
<dbReference type="PANTHER" id="PTHR46309">
    <property type="entry name" value="PHD FINGER PROTEIN 12"/>
    <property type="match status" value="1"/>
</dbReference>
<keyword evidence="3 6" id="KW-0863">Zinc-finger</keyword>
<dbReference type="InterPro" id="IPR056511">
    <property type="entry name" value="IDM1_C"/>
</dbReference>
<evidence type="ECO:0000313" key="11">
    <source>
        <dbReference type="Proteomes" id="UP000054558"/>
    </source>
</evidence>
<dbReference type="InterPro" id="IPR006734">
    <property type="entry name" value="PLATZ"/>
</dbReference>
<feature type="compositionally biased region" description="Basic and acidic residues" evidence="7">
    <location>
        <begin position="717"/>
        <end position="734"/>
    </location>
</feature>
<dbReference type="SUPFAM" id="SSF57903">
    <property type="entry name" value="FYVE/PHD zinc finger"/>
    <property type="match status" value="2"/>
</dbReference>
<evidence type="ECO:0000256" key="5">
    <source>
        <dbReference type="ARBA" id="ARBA00023242"/>
    </source>
</evidence>
<dbReference type="GO" id="GO:0003714">
    <property type="term" value="F:transcription corepressor activity"/>
    <property type="evidence" value="ECO:0000318"/>
    <property type="project" value="GO_Central"/>
</dbReference>
<comment type="subcellular location">
    <subcellularLocation>
        <location evidence="1">Nucleus</location>
    </subcellularLocation>
</comment>
<dbReference type="GO" id="GO:0016747">
    <property type="term" value="F:acyltransferase activity, transferring groups other than amino-acyl groups"/>
    <property type="evidence" value="ECO:0007669"/>
    <property type="project" value="InterPro"/>
</dbReference>